<dbReference type="GO" id="GO:0004364">
    <property type="term" value="F:glutathione transferase activity"/>
    <property type="evidence" value="ECO:0007669"/>
    <property type="project" value="TreeGrafter"/>
</dbReference>
<dbReference type="SFLD" id="SFLDS00019">
    <property type="entry name" value="Glutathione_Transferase_(cytos"/>
    <property type="match status" value="1"/>
</dbReference>
<dbReference type="FunFam" id="3.40.30.10:FF:000293">
    <property type="entry name" value="Maleylacetoacetate isomerase MaiA"/>
    <property type="match status" value="1"/>
</dbReference>
<dbReference type="CDD" id="cd03042">
    <property type="entry name" value="GST_N_Zeta"/>
    <property type="match status" value="1"/>
</dbReference>
<dbReference type="InterPro" id="IPR034333">
    <property type="entry name" value="GST_Zeta_N"/>
</dbReference>
<dbReference type="InterPro" id="IPR010987">
    <property type="entry name" value="Glutathione-S-Trfase_C-like"/>
</dbReference>
<proteinExistence type="inferred from homology"/>
<dbReference type="InterPro" id="IPR036282">
    <property type="entry name" value="Glutathione-S-Trfase_C_sf"/>
</dbReference>
<keyword evidence="5" id="KW-1185">Reference proteome</keyword>
<dbReference type="SUPFAM" id="SSF47616">
    <property type="entry name" value="GST C-terminal domain-like"/>
    <property type="match status" value="1"/>
</dbReference>
<dbReference type="RefSeq" id="WP_062477728.1">
    <property type="nucleotide sequence ID" value="NZ_CP013650.1"/>
</dbReference>
<dbReference type="EMBL" id="CP013650">
    <property type="protein sequence ID" value="ALS97835.1"/>
    <property type="molecule type" value="Genomic_DNA"/>
</dbReference>
<dbReference type="Gene3D" id="3.40.30.10">
    <property type="entry name" value="Glutaredoxin"/>
    <property type="match status" value="1"/>
</dbReference>
<comment type="similarity">
    <text evidence="1">Belongs to the GST superfamily. Zeta family.</text>
</comment>
<evidence type="ECO:0000313" key="5">
    <source>
        <dbReference type="Proteomes" id="UP000068447"/>
    </source>
</evidence>
<dbReference type="GO" id="GO:0005737">
    <property type="term" value="C:cytoplasm"/>
    <property type="evidence" value="ECO:0007669"/>
    <property type="project" value="InterPro"/>
</dbReference>
<dbReference type="PANTHER" id="PTHR42673:SF21">
    <property type="entry name" value="GLUTATHIONE S-TRANSFERASE YFCF"/>
    <property type="match status" value="1"/>
</dbReference>
<dbReference type="FunFam" id="1.20.1050.10:FF:000017">
    <property type="entry name" value="Maleylacetoacetate isomerase"/>
    <property type="match status" value="1"/>
</dbReference>
<dbReference type="InterPro" id="IPR004045">
    <property type="entry name" value="Glutathione_S-Trfase_N"/>
</dbReference>
<dbReference type="KEGG" id="lal:AT746_05815"/>
<keyword evidence="4" id="KW-0413">Isomerase</keyword>
<dbReference type="PROSITE" id="PS50405">
    <property type="entry name" value="GST_CTER"/>
    <property type="match status" value="1"/>
</dbReference>
<dbReference type="OrthoDB" id="509852at2"/>
<evidence type="ECO:0000256" key="1">
    <source>
        <dbReference type="ARBA" id="ARBA00010007"/>
    </source>
</evidence>
<dbReference type="AlphaFoldDB" id="A0A0U2QKQ3"/>
<evidence type="ECO:0000259" key="3">
    <source>
        <dbReference type="PROSITE" id="PS50405"/>
    </source>
</evidence>
<dbReference type="InterPro" id="IPR005955">
    <property type="entry name" value="GST_Zeta"/>
</dbReference>
<organism evidence="4 5">
    <name type="scientific">Lacimicrobium alkaliphilum</name>
    <dbReference type="NCBI Taxonomy" id="1526571"/>
    <lineage>
        <taxon>Bacteria</taxon>
        <taxon>Pseudomonadati</taxon>
        <taxon>Pseudomonadota</taxon>
        <taxon>Gammaproteobacteria</taxon>
        <taxon>Alteromonadales</taxon>
        <taxon>Alteromonadaceae</taxon>
        <taxon>Lacimicrobium</taxon>
    </lineage>
</organism>
<dbReference type="Gene3D" id="1.20.1050.10">
    <property type="match status" value="1"/>
</dbReference>
<evidence type="ECO:0000313" key="4">
    <source>
        <dbReference type="EMBL" id="ALS97835.1"/>
    </source>
</evidence>
<dbReference type="GO" id="GO:0006559">
    <property type="term" value="P:L-phenylalanine catabolic process"/>
    <property type="evidence" value="ECO:0007669"/>
    <property type="project" value="TreeGrafter"/>
</dbReference>
<protein>
    <submittedName>
        <fullName evidence="4">Maleylacetoacetate isomerase</fullName>
    </submittedName>
</protein>
<dbReference type="GO" id="GO:0006749">
    <property type="term" value="P:glutathione metabolic process"/>
    <property type="evidence" value="ECO:0007669"/>
    <property type="project" value="TreeGrafter"/>
</dbReference>
<dbReference type="Proteomes" id="UP000068447">
    <property type="component" value="Chromosome"/>
</dbReference>
<dbReference type="InterPro" id="IPR034330">
    <property type="entry name" value="GST_Zeta_C"/>
</dbReference>
<sequence length="217" mass="24859">MSLKLYGYWRSSASYRVRIALNLKQLDYEIVPVHLVKEGGEQHLSPYTRLNPAELVPTLVDEDEDIILNQSLAIIEYLDERYDSGMPLLPEHKLQRARVRALAYDIAADIQPLVNLRVLQYIQQQYGVDDEEKAQWCRHWIGKGFSAIEERLQTTAGKYCFGFDLSLADVCLVPQVFNAQRFAVQMEDFPLISRIAANCNKLEAFERALPENQPDAG</sequence>
<dbReference type="NCBIfam" id="TIGR01262">
    <property type="entry name" value="maiA"/>
    <property type="match status" value="1"/>
</dbReference>
<dbReference type="Pfam" id="PF13417">
    <property type="entry name" value="GST_N_3"/>
    <property type="match status" value="1"/>
</dbReference>
<reference evidence="4 5" key="1">
    <citation type="submission" date="2015-12" db="EMBL/GenBank/DDBJ databases">
        <title>Complete genome of Lacimicrobium alkaliphilum KCTC 32984.</title>
        <authorList>
            <person name="Kim S.-G."/>
            <person name="Lee Y.-J."/>
        </authorList>
    </citation>
    <scope>NUCLEOTIDE SEQUENCE [LARGE SCALE GENOMIC DNA]</scope>
    <source>
        <strain evidence="4 5">YelD216</strain>
    </source>
</reference>
<accession>A0A0U2QKQ3</accession>
<dbReference type="CDD" id="cd03191">
    <property type="entry name" value="GST_C_Zeta"/>
    <property type="match status" value="1"/>
</dbReference>
<dbReference type="InterPro" id="IPR036249">
    <property type="entry name" value="Thioredoxin-like_sf"/>
</dbReference>
<dbReference type="SUPFAM" id="SSF52833">
    <property type="entry name" value="Thioredoxin-like"/>
    <property type="match status" value="1"/>
</dbReference>
<dbReference type="GO" id="GO:0016034">
    <property type="term" value="F:maleylacetoacetate isomerase activity"/>
    <property type="evidence" value="ECO:0007669"/>
    <property type="project" value="TreeGrafter"/>
</dbReference>
<dbReference type="STRING" id="1526571.AT746_05815"/>
<gene>
    <name evidence="4" type="ORF">AT746_05815</name>
</gene>
<name>A0A0U2QKQ3_9ALTE</name>
<dbReference type="PROSITE" id="PS50404">
    <property type="entry name" value="GST_NTER"/>
    <property type="match status" value="1"/>
</dbReference>
<dbReference type="InterPro" id="IPR040079">
    <property type="entry name" value="Glutathione_S-Trfase"/>
</dbReference>
<dbReference type="PANTHER" id="PTHR42673">
    <property type="entry name" value="MALEYLACETOACETATE ISOMERASE"/>
    <property type="match status" value="1"/>
</dbReference>
<evidence type="ECO:0000259" key="2">
    <source>
        <dbReference type="PROSITE" id="PS50404"/>
    </source>
</evidence>
<feature type="domain" description="GST C-terminal" evidence="3">
    <location>
        <begin position="92"/>
        <end position="217"/>
    </location>
</feature>
<dbReference type="SFLD" id="SFLDG00358">
    <property type="entry name" value="Main_(cytGST)"/>
    <property type="match status" value="1"/>
</dbReference>
<feature type="domain" description="GST N-terminal" evidence="2">
    <location>
        <begin position="1"/>
        <end position="86"/>
    </location>
</feature>